<evidence type="ECO:0000256" key="2">
    <source>
        <dbReference type="ARBA" id="ARBA00022679"/>
    </source>
</evidence>
<dbReference type="PROSITE" id="PS00095">
    <property type="entry name" value="C5_MTASE_2"/>
    <property type="match status" value="1"/>
</dbReference>
<dbReference type="GO" id="GO:0008168">
    <property type="term" value="F:methyltransferase activity"/>
    <property type="evidence" value="ECO:0007669"/>
    <property type="project" value="UniProtKB-KW"/>
</dbReference>
<dbReference type="InterPro" id="IPR029063">
    <property type="entry name" value="SAM-dependent_MTases_sf"/>
</dbReference>
<evidence type="ECO:0000256" key="8">
    <source>
        <dbReference type="RuleBase" id="RU000417"/>
    </source>
</evidence>
<dbReference type="RefSeq" id="WP_237231395.1">
    <property type="nucleotide sequence ID" value="NZ_JAKKDV010000003.1"/>
</dbReference>
<evidence type="ECO:0000313" key="9">
    <source>
        <dbReference type="EMBL" id="MCF7560715.1"/>
    </source>
</evidence>
<keyword evidence="3 6" id="KW-0949">S-adenosyl-L-methionine</keyword>
<evidence type="ECO:0000256" key="3">
    <source>
        <dbReference type="ARBA" id="ARBA00022691"/>
    </source>
</evidence>
<keyword evidence="2 6" id="KW-0808">Transferase</keyword>
<gene>
    <name evidence="9" type="ORF">L3X39_08695</name>
</gene>
<protein>
    <recommendedName>
        <fullName evidence="8">Cytosine-specific methyltransferase</fullName>
        <ecNumber evidence="8">2.1.1.37</ecNumber>
    </recommendedName>
</protein>
<dbReference type="EMBL" id="JAKKDV010000003">
    <property type="protein sequence ID" value="MCF7560715.1"/>
    <property type="molecule type" value="Genomic_DNA"/>
</dbReference>
<dbReference type="InterPro" id="IPR050390">
    <property type="entry name" value="C5-Methyltransferase"/>
</dbReference>
<dbReference type="Pfam" id="PF00145">
    <property type="entry name" value="DNA_methylase"/>
    <property type="match status" value="1"/>
</dbReference>
<dbReference type="EC" id="2.1.1.37" evidence="8"/>
<dbReference type="InterPro" id="IPR018117">
    <property type="entry name" value="C5_DNA_meth_AS"/>
</dbReference>
<dbReference type="PANTHER" id="PTHR10629">
    <property type="entry name" value="CYTOSINE-SPECIFIC METHYLTRANSFERASE"/>
    <property type="match status" value="1"/>
</dbReference>
<dbReference type="Proteomes" id="UP001200022">
    <property type="component" value="Unassembled WGS sequence"/>
</dbReference>
<name>A0ABS9IJE7_9FLAO</name>
<dbReference type="Gene3D" id="3.90.120.10">
    <property type="entry name" value="DNA Methylase, subunit A, domain 2"/>
    <property type="match status" value="1"/>
</dbReference>
<evidence type="ECO:0000256" key="5">
    <source>
        <dbReference type="ARBA" id="ARBA00047422"/>
    </source>
</evidence>
<evidence type="ECO:0000256" key="7">
    <source>
        <dbReference type="RuleBase" id="RU000416"/>
    </source>
</evidence>
<comment type="similarity">
    <text evidence="6 7">Belongs to the class I-like SAM-binding methyltransferase superfamily. C5-methyltransferase family.</text>
</comment>
<dbReference type="SUPFAM" id="SSF53335">
    <property type="entry name" value="S-adenosyl-L-methionine-dependent methyltransferases"/>
    <property type="match status" value="1"/>
</dbReference>
<dbReference type="PANTHER" id="PTHR10629:SF52">
    <property type="entry name" value="DNA (CYTOSINE-5)-METHYLTRANSFERASE 1"/>
    <property type="match status" value="1"/>
</dbReference>
<dbReference type="PRINTS" id="PR00105">
    <property type="entry name" value="C5METTRFRASE"/>
</dbReference>
<evidence type="ECO:0000313" key="10">
    <source>
        <dbReference type="Proteomes" id="UP001200022"/>
    </source>
</evidence>
<keyword evidence="4" id="KW-0680">Restriction system</keyword>
<keyword evidence="1 6" id="KW-0489">Methyltransferase</keyword>
<keyword evidence="10" id="KW-1185">Reference proteome</keyword>
<dbReference type="GO" id="GO:0032259">
    <property type="term" value="P:methylation"/>
    <property type="evidence" value="ECO:0007669"/>
    <property type="project" value="UniProtKB-KW"/>
</dbReference>
<dbReference type="NCBIfam" id="TIGR00675">
    <property type="entry name" value="dcm"/>
    <property type="match status" value="1"/>
</dbReference>
<comment type="catalytic activity">
    <reaction evidence="5 8">
        <text>a 2'-deoxycytidine in DNA + S-adenosyl-L-methionine = a 5-methyl-2'-deoxycytidine in DNA + S-adenosyl-L-homocysteine + H(+)</text>
        <dbReference type="Rhea" id="RHEA:13681"/>
        <dbReference type="Rhea" id="RHEA-COMP:11369"/>
        <dbReference type="Rhea" id="RHEA-COMP:11370"/>
        <dbReference type="ChEBI" id="CHEBI:15378"/>
        <dbReference type="ChEBI" id="CHEBI:57856"/>
        <dbReference type="ChEBI" id="CHEBI:59789"/>
        <dbReference type="ChEBI" id="CHEBI:85452"/>
        <dbReference type="ChEBI" id="CHEBI:85454"/>
        <dbReference type="EC" id="2.1.1.37"/>
    </reaction>
</comment>
<feature type="active site" evidence="6">
    <location>
        <position position="79"/>
    </location>
</feature>
<dbReference type="PROSITE" id="PS00094">
    <property type="entry name" value="C5_MTASE_1"/>
    <property type="match status" value="1"/>
</dbReference>
<reference evidence="9 10" key="1">
    <citation type="submission" date="2022-01" db="EMBL/GenBank/DDBJ databases">
        <title>Draft genome sequence of Sabulilitoribacter multivorans KCTC 32326.</title>
        <authorList>
            <person name="Oh J.-S."/>
        </authorList>
    </citation>
    <scope>NUCLEOTIDE SEQUENCE [LARGE SCALE GENOMIC DNA]</scope>
    <source>
        <strain evidence="9 10">M-M16</strain>
    </source>
</reference>
<accession>A0ABS9IJE7</accession>
<organism evidence="9 10">
    <name type="scientific">Flaviramulus multivorans</name>
    <dbReference type="NCBI Taxonomy" id="1304750"/>
    <lineage>
        <taxon>Bacteria</taxon>
        <taxon>Pseudomonadati</taxon>
        <taxon>Bacteroidota</taxon>
        <taxon>Flavobacteriia</taxon>
        <taxon>Flavobacteriales</taxon>
        <taxon>Flavobacteriaceae</taxon>
        <taxon>Flaviramulus</taxon>
    </lineage>
</organism>
<comment type="caution">
    <text evidence="9">The sequence shown here is derived from an EMBL/GenBank/DDBJ whole genome shotgun (WGS) entry which is preliminary data.</text>
</comment>
<sequence>MTAVDFFCGGGGFSEGFRQAGIKVIAAYDIWQPAVDTHNGNHPGCNAIKMDVIKISKLSDEDFEATVPDSEIIIGSPPCTDFSNSNKSGKGDKSKGIELIEAYLRIIARKKYKKNSILKYWILENVPKVESHIKTEYKPSSLKLKGKWSLKVKNVNSGVYQMKYYGVPSNRKRYFCGDFPEPEKVFLRESEVIPLKKILKALGVPKTKLNKRITDPNYNFSTKGNKLTDHHYFHPLADFEWKKAKQLKQDKGYMGKMSIPENLDKPSRTIMATMSFSARESFILKYNTNGFRAPTIREVATLMSFPIDYQFYGSSVLSKYKLVGNAVPPKMSFALAKAILKKERRDVLNKYIKLKHSNKIELINITEDIPINTEKVKRLNSKYKYHIPYFIHKVFRVELTNHYSDFKNESYQWNTEIHYSQGKRMKVFTPDFNLIMLNDDDKNKADLFINSTLTKVVSHENLQKAYCNTSNYRKDNNIIGPDELLVIIKNHLVKEYRFHDPLNLINVDFINQSIPRPTLIGYYILSKILESIPKVKIENKKSNFKLVTS</sequence>
<dbReference type="PROSITE" id="PS51679">
    <property type="entry name" value="SAM_MT_C5"/>
    <property type="match status" value="1"/>
</dbReference>
<evidence type="ECO:0000256" key="1">
    <source>
        <dbReference type="ARBA" id="ARBA00022603"/>
    </source>
</evidence>
<dbReference type="InterPro" id="IPR001525">
    <property type="entry name" value="C5_MeTfrase"/>
</dbReference>
<dbReference type="Gene3D" id="3.40.50.150">
    <property type="entry name" value="Vaccinia Virus protein VP39"/>
    <property type="match status" value="1"/>
</dbReference>
<dbReference type="InterPro" id="IPR031303">
    <property type="entry name" value="C5_meth_CS"/>
</dbReference>
<proteinExistence type="inferred from homology"/>
<evidence type="ECO:0000256" key="4">
    <source>
        <dbReference type="ARBA" id="ARBA00022747"/>
    </source>
</evidence>
<evidence type="ECO:0000256" key="6">
    <source>
        <dbReference type="PROSITE-ProRule" id="PRU01016"/>
    </source>
</evidence>